<organism evidence="9 10">
    <name type="scientific">Bradyrhizobium zhanjiangense</name>
    <dbReference type="NCBI Taxonomy" id="1325107"/>
    <lineage>
        <taxon>Bacteria</taxon>
        <taxon>Pseudomonadati</taxon>
        <taxon>Pseudomonadota</taxon>
        <taxon>Alphaproteobacteria</taxon>
        <taxon>Hyphomicrobiales</taxon>
        <taxon>Nitrobacteraceae</taxon>
        <taxon>Bradyrhizobium</taxon>
    </lineage>
</organism>
<dbReference type="Pfam" id="PF07927">
    <property type="entry name" value="HicA_toxin"/>
    <property type="match status" value="1"/>
</dbReference>
<dbReference type="EMBL" id="LBJM01000089">
    <property type="protein sequence ID" value="RXH31992.1"/>
    <property type="molecule type" value="Genomic_DNA"/>
</dbReference>
<dbReference type="GO" id="GO:0016787">
    <property type="term" value="F:hydrolase activity"/>
    <property type="evidence" value="ECO:0007669"/>
    <property type="project" value="UniProtKB-KW"/>
</dbReference>
<evidence type="ECO:0008006" key="11">
    <source>
        <dbReference type="Google" id="ProtNLM"/>
    </source>
</evidence>
<feature type="compositionally biased region" description="Basic residues" evidence="8">
    <location>
        <begin position="26"/>
        <end position="35"/>
    </location>
</feature>
<keyword evidence="6" id="KW-0694">RNA-binding</keyword>
<keyword evidence="2" id="KW-1277">Toxin-antitoxin system</keyword>
<dbReference type="InterPro" id="IPR038570">
    <property type="entry name" value="HicA_sf"/>
</dbReference>
<dbReference type="GO" id="GO:0003729">
    <property type="term" value="F:mRNA binding"/>
    <property type="evidence" value="ECO:0007669"/>
    <property type="project" value="InterPro"/>
</dbReference>
<keyword evidence="5" id="KW-0378">Hydrolase</keyword>
<dbReference type="Gene3D" id="3.30.920.30">
    <property type="entry name" value="Hypothetical protein"/>
    <property type="match status" value="1"/>
</dbReference>
<dbReference type="RefSeq" id="WP_128947126.1">
    <property type="nucleotide sequence ID" value="NZ_LBJM01000089.1"/>
</dbReference>
<dbReference type="Proteomes" id="UP000290565">
    <property type="component" value="Unassembled WGS sequence"/>
</dbReference>
<dbReference type="InterPro" id="IPR012933">
    <property type="entry name" value="HicA_mRNA_interferase"/>
</dbReference>
<evidence type="ECO:0000256" key="4">
    <source>
        <dbReference type="ARBA" id="ARBA00022759"/>
    </source>
</evidence>
<comment type="similarity">
    <text evidence="1">Belongs to the HicA mRNA interferase family.</text>
</comment>
<evidence type="ECO:0000313" key="10">
    <source>
        <dbReference type="Proteomes" id="UP000290565"/>
    </source>
</evidence>
<name>A0A4Q0S7G1_9BRAD</name>
<evidence type="ECO:0000256" key="6">
    <source>
        <dbReference type="ARBA" id="ARBA00022884"/>
    </source>
</evidence>
<evidence type="ECO:0000256" key="2">
    <source>
        <dbReference type="ARBA" id="ARBA00022649"/>
    </source>
</evidence>
<evidence type="ECO:0000256" key="8">
    <source>
        <dbReference type="SAM" id="MobiDB-lite"/>
    </source>
</evidence>
<keyword evidence="4" id="KW-0255">Endonuclease</keyword>
<gene>
    <name evidence="9" type="ORF">XH94_32525</name>
</gene>
<dbReference type="PANTHER" id="PTHR34873:SF3">
    <property type="entry name" value="ADDICTION MODULE TOXIN, HICA FAMILY"/>
    <property type="match status" value="1"/>
</dbReference>
<evidence type="ECO:0000313" key="9">
    <source>
        <dbReference type="EMBL" id="RXH31992.1"/>
    </source>
</evidence>
<keyword evidence="7" id="KW-0346">Stress response</keyword>
<accession>A0A4Q0S7G1</accession>
<feature type="region of interest" description="Disordered" evidence="8">
    <location>
        <begin position="21"/>
        <end position="45"/>
    </location>
</feature>
<dbReference type="SUPFAM" id="SSF54786">
    <property type="entry name" value="YcfA/nrd intein domain"/>
    <property type="match status" value="1"/>
</dbReference>
<evidence type="ECO:0000256" key="3">
    <source>
        <dbReference type="ARBA" id="ARBA00022722"/>
    </source>
</evidence>
<sequence length="62" mass="6928">MKSADIIKALEADGWEQVAQKGSHVQFKHPTKKGRVTVPHPKRDIPIGTLKSIEKQADLKLK</sequence>
<evidence type="ECO:0000256" key="5">
    <source>
        <dbReference type="ARBA" id="ARBA00022801"/>
    </source>
</evidence>
<evidence type="ECO:0000256" key="7">
    <source>
        <dbReference type="ARBA" id="ARBA00023016"/>
    </source>
</evidence>
<reference evidence="9 10" key="1">
    <citation type="submission" date="2015-04" db="EMBL/GenBank/DDBJ databases">
        <title>Comparative genomics of rhizobia nodulating Arachis hypogaea in China.</title>
        <authorList>
            <person name="Li Y."/>
        </authorList>
    </citation>
    <scope>NUCLEOTIDE SEQUENCE [LARGE SCALE GENOMIC DNA]</scope>
    <source>
        <strain evidence="9 10">CCBAU 51787</strain>
    </source>
</reference>
<proteinExistence type="inferred from homology"/>
<protein>
    <recommendedName>
        <fullName evidence="11">Type II toxin-antitoxin system HicA family toxin</fullName>
    </recommendedName>
</protein>
<comment type="caution">
    <text evidence="9">The sequence shown here is derived from an EMBL/GenBank/DDBJ whole genome shotgun (WGS) entry which is preliminary data.</text>
</comment>
<evidence type="ECO:0000256" key="1">
    <source>
        <dbReference type="ARBA" id="ARBA00006620"/>
    </source>
</evidence>
<dbReference type="AlphaFoldDB" id="A0A4Q0S7G1"/>
<dbReference type="PANTHER" id="PTHR34873">
    <property type="entry name" value="SSR1766 PROTEIN"/>
    <property type="match status" value="1"/>
</dbReference>
<keyword evidence="3" id="KW-0540">Nuclease</keyword>
<dbReference type="GO" id="GO:0004519">
    <property type="term" value="F:endonuclease activity"/>
    <property type="evidence" value="ECO:0007669"/>
    <property type="project" value="UniProtKB-KW"/>
</dbReference>